<evidence type="ECO:0000256" key="6">
    <source>
        <dbReference type="ARBA" id="ARBA00023034"/>
    </source>
</evidence>
<evidence type="ECO:0000313" key="8">
    <source>
        <dbReference type="EMBL" id="CAD9019610.1"/>
    </source>
</evidence>
<keyword evidence="4" id="KW-0813">Transport</keyword>
<dbReference type="EMBL" id="HBGA01082456">
    <property type="protein sequence ID" value="CAD9019610.1"/>
    <property type="molecule type" value="Transcribed_RNA"/>
</dbReference>
<keyword evidence="5" id="KW-0653">Protein transport</keyword>
<gene>
    <name evidence="8" type="ORF">EGYM00392_LOCUS30724</name>
</gene>
<evidence type="ECO:0000256" key="5">
    <source>
        <dbReference type="ARBA" id="ARBA00022927"/>
    </source>
</evidence>
<evidence type="ECO:0000256" key="1">
    <source>
        <dbReference type="ARBA" id="ARBA00004395"/>
    </source>
</evidence>
<name>A0A7S1NGN3_9EUGL</name>
<dbReference type="GO" id="GO:0017119">
    <property type="term" value="C:Golgi transport complex"/>
    <property type="evidence" value="ECO:0007669"/>
    <property type="project" value="InterPro"/>
</dbReference>
<evidence type="ECO:0000256" key="7">
    <source>
        <dbReference type="ARBA" id="ARBA00023136"/>
    </source>
</evidence>
<evidence type="ECO:0000256" key="2">
    <source>
        <dbReference type="ARBA" id="ARBA00006653"/>
    </source>
</evidence>
<dbReference type="PANTHER" id="PTHR31658:SF0">
    <property type="entry name" value="CONSERVED OLIGOMERIC GOLGI COMPLEX SUBUNIT 1"/>
    <property type="match status" value="1"/>
</dbReference>
<dbReference type="Pfam" id="PF08700">
    <property type="entry name" value="VPS51_Exo84_N"/>
    <property type="match status" value="1"/>
</dbReference>
<comment type="similarity">
    <text evidence="2">Belongs to the COG1 family.</text>
</comment>
<protein>
    <recommendedName>
        <fullName evidence="3">Conserved oligomeric Golgi complex subunit 1</fullName>
    </recommendedName>
</protein>
<dbReference type="AlphaFoldDB" id="A0A7S1NGN3"/>
<keyword evidence="6" id="KW-0333">Golgi apparatus</keyword>
<accession>A0A7S1NGN3</accession>
<keyword evidence="7" id="KW-0472">Membrane</keyword>
<sequence>MAALNVHSENMNDVFQTYTVDQLRVYVTTTRKEVRNKQDELRQLVGDRYRDLITASDMIVDMGTVCKDLITLYDRPAIDQINAIPTSIVELQKSKALKKRQDHVDYLLRTATDANQQIWQWMDAGMYLEATMTYLQAQTAMEAAVKILKTNASQESEASAKVGVDLQHAAKLTKRLKGLPQIILSQSAHSISTLKAPTHSIPSQAFLAHYAESFCSILLLKGLTFTEALAEFLGIRKEKICEFMSISASHVRVAHTEPTSSGIDLDTSPSKTLEVDKGLAIEMLSSMQSVLCFLHAVFITQTMPINPSLITAGGMVAKNATDAVAKVYQTTTSLDASSPMVKAVNTKLNEPLPPKAEVERMCASWMKEVCPMVLDGVRSILASCRRAKDIIEIEESLLQLITGFSASFSSHSETEAPHPISAAIWNGDEWERGVAELVALRTEQLSRDRFRDLKAETLRQLREPGWGTQDVVAGTSEGGKDTWCRAIISDQDVSARYSLASQSSGAKHVHTQTTVSLGSSKVLGVSVPKLPPSLLDPSIPLFAHSVCEDFYHLLGTVLHDATHIIVRERQGSSSNKVEQVIHDELYAAFNSICQELQKVSAENIELDAHASLVAYISQGLGTVINALVLPFIAQMAKGLPTGTPLTSLRAKGSSNAPLVQWKKEALEPIWRQLHTVYMASYRKWIESTAFSVHEEMEMNIGHSYLGPDSTICKKLHASTWTHKKGDDGSLLHLPSMPQSYVFNTMYSVCQSIKAQNICLLRATVVQELDRQIAALVFGTYLRFVKDPAGAFGYSETDGFYVCEEGWLQLLFDVRFLGAVLLQKPHEAIIAQLDSGAALSPEEDTYVQLYRAIEESIDPINWNAYQGPIGTLIFGFLHSVSILLACHNVEQQPWAKKEKDKEVQKDDRVSLLALAPECDRFPLLPLLPLNTQASVQSSLRNLSFNNNILPLADQHTIGSTAYGMHSSNVSTLTSATPDASNSTRLVSKITGVSGVKKLWGMIG</sequence>
<dbReference type="GO" id="GO:0006891">
    <property type="term" value="P:intra-Golgi vesicle-mediated transport"/>
    <property type="evidence" value="ECO:0007669"/>
    <property type="project" value="InterPro"/>
</dbReference>
<proteinExistence type="inferred from homology"/>
<dbReference type="PANTHER" id="PTHR31658">
    <property type="entry name" value="CONSERVED OLIGOMERIC GOLGI COMPLEX SUBUNIT 1"/>
    <property type="match status" value="1"/>
</dbReference>
<evidence type="ECO:0000256" key="3">
    <source>
        <dbReference type="ARBA" id="ARBA00020978"/>
    </source>
</evidence>
<evidence type="ECO:0000256" key="4">
    <source>
        <dbReference type="ARBA" id="ARBA00022448"/>
    </source>
</evidence>
<reference evidence="8" key="1">
    <citation type="submission" date="2021-01" db="EMBL/GenBank/DDBJ databases">
        <authorList>
            <person name="Corre E."/>
            <person name="Pelletier E."/>
            <person name="Niang G."/>
            <person name="Scheremetjew M."/>
            <person name="Finn R."/>
            <person name="Kale V."/>
            <person name="Holt S."/>
            <person name="Cochrane G."/>
            <person name="Meng A."/>
            <person name="Brown T."/>
            <person name="Cohen L."/>
        </authorList>
    </citation>
    <scope>NUCLEOTIDE SEQUENCE</scope>
    <source>
        <strain evidence="8">NIES-381</strain>
    </source>
</reference>
<organism evidence="8">
    <name type="scientific">Eutreptiella gymnastica</name>
    <dbReference type="NCBI Taxonomy" id="73025"/>
    <lineage>
        <taxon>Eukaryota</taxon>
        <taxon>Discoba</taxon>
        <taxon>Euglenozoa</taxon>
        <taxon>Euglenida</taxon>
        <taxon>Spirocuta</taxon>
        <taxon>Euglenophyceae</taxon>
        <taxon>Eutreptiales</taxon>
        <taxon>Eutreptiaceae</taxon>
        <taxon>Eutreptiella</taxon>
    </lineage>
</organism>
<dbReference type="GO" id="GO:0000139">
    <property type="term" value="C:Golgi membrane"/>
    <property type="evidence" value="ECO:0007669"/>
    <property type="project" value="UniProtKB-SubCell"/>
</dbReference>
<dbReference type="InterPro" id="IPR033370">
    <property type="entry name" value="COG1"/>
</dbReference>
<dbReference type="GO" id="GO:0015031">
    <property type="term" value="P:protein transport"/>
    <property type="evidence" value="ECO:0007669"/>
    <property type="project" value="UniProtKB-KW"/>
</dbReference>
<comment type="subcellular location">
    <subcellularLocation>
        <location evidence="1">Golgi apparatus membrane</location>
        <topology evidence="1">Peripheral membrane protein</topology>
    </subcellularLocation>
</comment>